<evidence type="ECO:0000313" key="2">
    <source>
        <dbReference type="EMBL" id="GAJ16164.1"/>
    </source>
</evidence>
<gene>
    <name evidence="2" type="ORF">S12H4_44733</name>
</gene>
<sequence>MENRVKPPTSMDDFKGKPPRVSASKEGIDEADLEATRAMLQQYTQDDGFHCPRCGVVITNPEEAIYHLAEEINKALDHLGKRPE</sequence>
<comment type="caution">
    <text evidence="2">The sequence shown here is derived from an EMBL/GenBank/DDBJ whole genome shotgun (WGS) entry which is preliminary data.</text>
</comment>
<feature type="region of interest" description="Disordered" evidence="1">
    <location>
        <begin position="1"/>
        <end position="26"/>
    </location>
</feature>
<accession>X1UF45</accession>
<name>X1UF45_9ZZZZ</name>
<organism evidence="2">
    <name type="scientific">marine sediment metagenome</name>
    <dbReference type="NCBI Taxonomy" id="412755"/>
    <lineage>
        <taxon>unclassified sequences</taxon>
        <taxon>metagenomes</taxon>
        <taxon>ecological metagenomes</taxon>
    </lineage>
</organism>
<proteinExistence type="predicted"/>
<dbReference type="AlphaFoldDB" id="X1UF45"/>
<evidence type="ECO:0008006" key="3">
    <source>
        <dbReference type="Google" id="ProtNLM"/>
    </source>
</evidence>
<protein>
    <recommendedName>
        <fullName evidence="3">C2H2-type domain-containing protein</fullName>
    </recommendedName>
</protein>
<dbReference type="EMBL" id="BARW01027588">
    <property type="protein sequence ID" value="GAJ16164.1"/>
    <property type="molecule type" value="Genomic_DNA"/>
</dbReference>
<evidence type="ECO:0000256" key="1">
    <source>
        <dbReference type="SAM" id="MobiDB-lite"/>
    </source>
</evidence>
<reference evidence="2" key="1">
    <citation type="journal article" date="2014" name="Front. Microbiol.">
        <title>High frequency of phylogenetically diverse reductive dehalogenase-homologous genes in deep subseafloor sedimentary metagenomes.</title>
        <authorList>
            <person name="Kawai M."/>
            <person name="Futagami T."/>
            <person name="Toyoda A."/>
            <person name="Takaki Y."/>
            <person name="Nishi S."/>
            <person name="Hori S."/>
            <person name="Arai W."/>
            <person name="Tsubouchi T."/>
            <person name="Morono Y."/>
            <person name="Uchiyama I."/>
            <person name="Ito T."/>
            <person name="Fujiyama A."/>
            <person name="Inagaki F."/>
            <person name="Takami H."/>
        </authorList>
    </citation>
    <scope>NUCLEOTIDE SEQUENCE</scope>
    <source>
        <strain evidence="2">Expedition CK06-06</strain>
    </source>
</reference>